<evidence type="ECO:0000256" key="6">
    <source>
        <dbReference type="ARBA" id="ARBA00023136"/>
    </source>
</evidence>
<evidence type="ECO:0000256" key="1">
    <source>
        <dbReference type="ARBA" id="ARBA00004651"/>
    </source>
</evidence>
<dbReference type="CDD" id="cd06261">
    <property type="entry name" value="TM_PBP2"/>
    <property type="match status" value="1"/>
</dbReference>
<evidence type="ECO:0000259" key="8">
    <source>
        <dbReference type="Pfam" id="PF00528"/>
    </source>
</evidence>
<evidence type="ECO:0000256" key="4">
    <source>
        <dbReference type="ARBA" id="ARBA00022692"/>
    </source>
</evidence>
<feature type="transmembrane region" description="Helical" evidence="7">
    <location>
        <begin position="109"/>
        <end position="130"/>
    </location>
</feature>
<dbReference type="STRING" id="1173111.SAMN05444955_103302"/>
<comment type="subcellular location">
    <subcellularLocation>
        <location evidence="1">Cell membrane</location>
        <topology evidence="1">Multi-pass membrane protein</topology>
    </subcellularLocation>
</comment>
<evidence type="ECO:0000313" key="10">
    <source>
        <dbReference type="Proteomes" id="UP000199695"/>
    </source>
</evidence>
<dbReference type="SUPFAM" id="SSF161098">
    <property type="entry name" value="MetI-like"/>
    <property type="match status" value="1"/>
</dbReference>
<keyword evidence="3" id="KW-1003">Cell membrane</keyword>
<evidence type="ECO:0000313" key="9">
    <source>
        <dbReference type="EMBL" id="SEM94388.1"/>
    </source>
</evidence>
<dbReference type="GO" id="GO:0055085">
    <property type="term" value="P:transmembrane transport"/>
    <property type="evidence" value="ECO:0007669"/>
    <property type="project" value="InterPro"/>
</dbReference>
<dbReference type="Gene3D" id="1.10.3720.10">
    <property type="entry name" value="MetI-like"/>
    <property type="match status" value="1"/>
</dbReference>
<dbReference type="Pfam" id="PF00528">
    <property type="entry name" value="BPD_transp_1"/>
    <property type="match status" value="1"/>
</dbReference>
<evidence type="ECO:0000256" key="3">
    <source>
        <dbReference type="ARBA" id="ARBA00022475"/>
    </source>
</evidence>
<gene>
    <name evidence="9" type="ORF">SAMN05444955_103302</name>
</gene>
<dbReference type="PANTHER" id="PTHR43744:SF12">
    <property type="entry name" value="ABC TRANSPORTER PERMEASE PROTEIN MG189-RELATED"/>
    <property type="match status" value="1"/>
</dbReference>
<feature type="transmembrane region" description="Helical" evidence="7">
    <location>
        <begin position="73"/>
        <end position="97"/>
    </location>
</feature>
<keyword evidence="9" id="KW-0762">Sugar transport</keyword>
<keyword evidence="4 7" id="KW-0812">Transmembrane</keyword>
<name>A0A1H8CJE2_9BACL</name>
<proteinExistence type="predicted"/>
<feature type="transmembrane region" description="Helical" evidence="7">
    <location>
        <begin position="142"/>
        <end position="163"/>
    </location>
</feature>
<dbReference type="EMBL" id="FOCQ01000003">
    <property type="protein sequence ID" value="SEM94388.1"/>
    <property type="molecule type" value="Genomic_DNA"/>
</dbReference>
<accession>A0A1H8CJE2</accession>
<sequence>MVGVKKKFIWIRYLLATFLLLCMVFPYLYMVLHSFADWSQVDREWIPTQFTWKSYEWLLTGGEFATPQPWIRAFVNSLIVTGASTLLILVFGMMAAYALAKIPFKGRGFLNHAVLFHMFFPAIILLIPQFLIIQKAGLYDTYWAMILPKALSLWAIFMLANFFKAIPDPFIEAAKLDGANHLQILSDVQVHYCRGLPVCLYGKMDRTVMGYDCGSRPQPVYLKRAPFTNVRSLRRISGAVVCFRSIVNGSDYSSVPIVFR</sequence>
<evidence type="ECO:0000256" key="2">
    <source>
        <dbReference type="ARBA" id="ARBA00022448"/>
    </source>
</evidence>
<dbReference type="PANTHER" id="PTHR43744">
    <property type="entry name" value="ABC TRANSPORTER PERMEASE PROTEIN MG189-RELATED-RELATED"/>
    <property type="match status" value="1"/>
</dbReference>
<dbReference type="GO" id="GO:0005886">
    <property type="term" value="C:plasma membrane"/>
    <property type="evidence" value="ECO:0007669"/>
    <property type="project" value="UniProtKB-SubCell"/>
</dbReference>
<feature type="domain" description="ABC transmembrane type-1" evidence="8">
    <location>
        <begin position="89"/>
        <end position="188"/>
    </location>
</feature>
<protein>
    <submittedName>
        <fullName evidence="9">Multiple sugar transport system permease protein</fullName>
    </submittedName>
</protein>
<dbReference type="InterPro" id="IPR000515">
    <property type="entry name" value="MetI-like"/>
</dbReference>
<keyword evidence="10" id="KW-1185">Reference proteome</keyword>
<dbReference type="AlphaFoldDB" id="A0A1H8CJE2"/>
<organism evidence="9 10">
    <name type="scientific">Lihuaxuella thermophila</name>
    <dbReference type="NCBI Taxonomy" id="1173111"/>
    <lineage>
        <taxon>Bacteria</taxon>
        <taxon>Bacillati</taxon>
        <taxon>Bacillota</taxon>
        <taxon>Bacilli</taxon>
        <taxon>Bacillales</taxon>
        <taxon>Thermoactinomycetaceae</taxon>
        <taxon>Lihuaxuella</taxon>
    </lineage>
</organism>
<reference evidence="9 10" key="1">
    <citation type="submission" date="2016-10" db="EMBL/GenBank/DDBJ databases">
        <authorList>
            <person name="de Groot N.N."/>
        </authorList>
    </citation>
    <scope>NUCLEOTIDE SEQUENCE [LARGE SCALE GENOMIC DNA]</scope>
    <source>
        <strain evidence="9 10">DSM 46701</strain>
    </source>
</reference>
<evidence type="ECO:0000256" key="7">
    <source>
        <dbReference type="SAM" id="Phobius"/>
    </source>
</evidence>
<dbReference type="InterPro" id="IPR035906">
    <property type="entry name" value="MetI-like_sf"/>
</dbReference>
<dbReference type="Proteomes" id="UP000199695">
    <property type="component" value="Unassembled WGS sequence"/>
</dbReference>
<feature type="transmembrane region" description="Helical" evidence="7">
    <location>
        <begin position="12"/>
        <end position="32"/>
    </location>
</feature>
<evidence type="ECO:0000256" key="5">
    <source>
        <dbReference type="ARBA" id="ARBA00022989"/>
    </source>
</evidence>
<keyword evidence="6 7" id="KW-0472">Membrane</keyword>
<keyword evidence="2" id="KW-0813">Transport</keyword>
<keyword evidence="5 7" id="KW-1133">Transmembrane helix</keyword>